<protein>
    <submittedName>
        <fullName evidence="2">Uncharacterized protein</fullName>
    </submittedName>
</protein>
<reference evidence="3" key="1">
    <citation type="submission" date="2017-03" db="EMBL/GenBank/DDBJ databases">
        <title>Phytopthora megakarya and P. palmivora, two closely related causual agents of cacao black pod achieved similar genome size and gene model numbers by different mechanisms.</title>
        <authorList>
            <person name="Ali S."/>
            <person name="Shao J."/>
            <person name="Larry D.J."/>
            <person name="Kronmiller B."/>
            <person name="Shen D."/>
            <person name="Strem M.D."/>
            <person name="Melnick R.L."/>
            <person name="Guiltinan M.J."/>
            <person name="Tyler B.M."/>
            <person name="Meinhardt L.W."/>
            <person name="Bailey B.A."/>
        </authorList>
    </citation>
    <scope>NUCLEOTIDE SEQUENCE [LARGE SCALE GENOMIC DNA]</scope>
    <source>
        <strain evidence="3">zdho120</strain>
    </source>
</reference>
<feature type="compositionally biased region" description="Polar residues" evidence="1">
    <location>
        <begin position="126"/>
        <end position="135"/>
    </location>
</feature>
<dbReference type="Proteomes" id="UP000198211">
    <property type="component" value="Unassembled WGS sequence"/>
</dbReference>
<comment type="caution">
    <text evidence="2">The sequence shown here is derived from an EMBL/GenBank/DDBJ whole genome shotgun (WGS) entry which is preliminary data.</text>
</comment>
<sequence length="379" mass="42700">MAFHIHFGYEAAGVAHQDLFSSIDDTQLHQDLKISYDIYAKTHLRTPRPDPSSVEDLLPIVEVTLSDMILAVEDAYALHGLQTQTVDCNVDDFLLGHEPTTYPRLTGLPISASHDPAADEAMANPSGDTPAQFPTSDDDAEMEESSSSSSDSDSSRAIDQDEDSDDPIWTTDLYFPWNVAAILGPQPTQASPPSPRIPNCKEGHRTQNHPFNSTVEKYPFIIIDDRVREAVQGMCYRVPYLDGTVDSIMRHLLVEDGQEEPCNWVDWLYDIGHQQTKPYITYMKGLKAYRDYMRASETGDCVVQAINALYSVARHAQLISEENWTDFCRDKLVGPDEDLGMRKINALHAWMEENRDTQKCQHSQRHLRAQHLRLGLVGP</sequence>
<keyword evidence="3" id="KW-1185">Reference proteome</keyword>
<feature type="region of interest" description="Disordered" evidence="1">
    <location>
        <begin position="106"/>
        <end position="167"/>
    </location>
</feature>
<dbReference type="EMBL" id="NBNE01001199">
    <property type="protein sequence ID" value="OWZ15069.1"/>
    <property type="molecule type" value="Genomic_DNA"/>
</dbReference>
<evidence type="ECO:0000313" key="2">
    <source>
        <dbReference type="EMBL" id="OWZ15069.1"/>
    </source>
</evidence>
<evidence type="ECO:0000256" key="1">
    <source>
        <dbReference type="SAM" id="MobiDB-lite"/>
    </source>
</evidence>
<dbReference type="AlphaFoldDB" id="A0A225WD44"/>
<gene>
    <name evidence="2" type="ORF">PHMEG_00011354</name>
</gene>
<name>A0A225WD44_9STRA</name>
<accession>A0A225WD44</accession>
<dbReference type="OrthoDB" id="10495259at2759"/>
<proteinExistence type="predicted"/>
<evidence type="ECO:0000313" key="3">
    <source>
        <dbReference type="Proteomes" id="UP000198211"/>
    </source>
</evidence>
<organism evidence="2 3">
    <name type="scientific">Phytophthora megakarya</name>
    <dbReference type="NCBI Taxonomy" id="4795"/>
    <lineage>
        <taxon>Eukaryota</taxon>
        <taxon>Sar</taxon>
        <taxon>Stramenopiles</taxon>
        <taxon>Oomycota</taxon>
        <taxon>Peronosporomycetes</taxon>
        <taxon>Peronosporales</taxon>
        <taxon>Peronosporaceae</taxon>
        <taxon>Phytophthora</taxon>
    </lineage>
</organism>